<dbReference type="Pfam" id="PF03992">
    <property type="entry name" value="ABM"/>
    <property type="match status" value="1"/>
</dbReference>
<reference evidence="4" key="1">
    <citation type="journal article" date="2019" name="Int. J. Syst. Evol. Microbiol.">
        <title>The Global Catalogue of Microorganisms (GCM) 10K type strain sequencing project: providing services to taxonomists for standard genome sequencing and annotation.</title>
        <authorList>
            <consortium name="The Broad Institute Genomics Platform"/>
            <consortium name="The Broad Institute Genome Sequencing Center for Infectious Disease"/>
            <person name="Wu L."/>
            <person name="Ma J."/>
        </authorList>
    </citation>
    <scope>NUCLEOTIDE SEQUENCE [LARGE SCALE GENOMIC DNA]</scope>
    <source>
        <strain evidence="4">CGMCC 4.7144</strain>
    </source>
</reference>
<keyword evidence="4" id="KW-1185">Reference proteome</keyword>
<dbReference type="InterPro" id="IPR011008">
    <property type="entry name" value="Dimeric_a/b-barrel"/>
</dbReference>
<evidence type="ECO:0000259" key="2">
    <source>
        <dbReference type="PROSITE" id="PS51725"/>
    </source>
</evidence>
<dbReference type="EMBL" id="JBHSQS010000037">
    <property type="protein sequence ID" value="MFC5927673.1"/>
    <property type="molecule type" value="Genomic_DNA"/>
</dbReference>
<protein>
    <submittedName>
        <fullName evidence="3">Antibiotic biosynthesis monooxygenase family protein</fullName>
        <ecNumber evidence="3">1.14.-.-</ecNumber>
    </submittedName>
</protein>
<dbReference type="EC" id="1.14.-.-" evidence="3"/>
<feature type="domain" description="ABM" evidence="2">
    <location>
        <begin position="6"/>
        <end position="95"/>
    </location>
</feature>
<feature type="compositionally biased region" description="Pro residues" evidence="1">
    <location>
        <begin position="103"/>
        <end position="120"/>
    </location>
</feature>
<dbReference type="GO" id="GO:0004497">
    <property type="term" value="F:monooxygenase activity"/>
    <property type="evidence" value="ECO:0007669"/>
    <property type="project" value="UniProtKB-KW"/>
</dbReference>
<dbReference type="Gene3D" id="3.30.70.100">
    <property type="match status" value="1"/>
</dbReference>
<proteinExistence type="predicted"/>
<accession>A0ABW1HFX4</accession>
<dbReference type="RefSeq" id="WP_377516088.1">
    <property type="nucleotide sequence ID" value="NZ_JBHSQS010000037.1"/>
</dbReference>
<dbReference type="PROSITE" id="PS51725">
    <property type="entry name" value="ABM"/>
    <property type="match status" value="1"/>
</dbReference>
<evidence type="ECO:0000313" key="3">
    <source>
        <dbReference type="EMBL" id="MFC5927673.1"/>
    </source>
</evidence>
<evidence type="ECO:0000313" key="4">
    <source>
        <dbReference type="Proteomes" id="UP001596226"/>
    </source>
</evidence>
<dbReference type="InterPro" id="IPR007138">
    <property type="entry name" value="ABM_dom"/>
</dbReference>
<sequence>MSEQRARVVFLVRVPVSRTDEFLAAYEAVRHLVAGGVPGHLVDQVCRSSTDPEQWLITSEWASLADFESWERSPEHRDLVRPMRECFTDARSLRFHIHAETPTPTPVLAPMPATAPAPRG</sequence>
<name>A0ABW1HFX4_9ACTN</name>
<evidence type="ECO:0000256" key="1">
    <source>
        <dbReference type="SAM" id="MobiDB-lite"/>
    </source>
</evidence>
<keyword evidence="3" id="KW-0503">Monooxygenase</keyword>
<keyword evidence="3" id="KW-0560">Oxidoreductase</keyword>
<dbReference type="Proteomes" id="UP001596226">
    <property type="component" value="Unassembled WGS sequence"/>
</dbReference>
<organism evidence="3 4">
    <name type="scientific">Micromonospora vulcania</name>
    <dbReference type="NCBI Taxonomy" id="1441873"/>
    <lineage>
        <taxon>Bacteria</taxon>
        <taxon>Bacillati</taxon>
        <taxon>Actinomycetota</taxon>
        <taxon>Actinomycetes</taxon>
        <taxon>Micromonosporales</taxon>
        <taxon>Micromonosporaceae</taxon>
        <taxon>Micromonospora</taxon>
    </lineage>
</organism>
<feature type="region of interest" description="Disordered" evidence="1">
    <location>
        <begin position="99"/>
        <end position="120"/>
    </location>
</feature>
<gene>
    <name evidence="3" type="ORF">ACFQGL_30455</name>
</gene>
<comment type="caution">
    <text evidence="3">The sequence shown here is derived from an EMBL/GenBank/DDBJ whole genome shotgun (WGS) entry which is preliminary data.</text>
</comment>
<dbReference type="SUPFAM" id="SSF54909">
    <property type="entry name" value="Dimeric alpha+beta barrel"/>
    <property type="match status" value="1"/>
</dbReference>